<reference evidence="1 2" key="1">
    <citation type="submission" date="2018-06" db="EMBL/GenBank/DDBJ databases">
        <title>Comparative genomics reveals the genomic features of Rhizophagus irregularis, R. cerebriforme, R. diaphanum and Gigaspora rosea, and their symbiotic lifestyle signature.</title>
        <authorList>
            <person name="Morin E."/>
            <person name="San Clemente H."/>
            <person name="Chen E.C.H."/>
            <person name="De La Providencia I."/>
            <person name="Hainaut M."/>
            <person name="Kuo A."/>
            <person name="Kohler A."/>
            <person name="Murat C."/>
            <person name="Tang N."/>
            <person name="Roy S."/>
            <person name="Loubradou J."/>
            <person name="Henrissat B."/>
            <person name="Grigoriev I.V."/>
            <person name="Corradi N."/>
            <person name="Roux C."/>
            <person name="Martin F.M."/>
        </authorList>
    </citation>
    <scope>NUCLEOTIDE SEQUENCE [LARGE SCALE GENOMIC DNA]</scope>
    <source>
        <strain evidence="1 2">DAOM 194757</strain>
    </source>
</reference>
<comment type="caution">
    <text evidence="1">The sequence shown here is derived from an EMBL/GenBank/DDBJ whole genome shotgun (WGS) entry which is preliminary data.</text>
</comment>
<dbReference type="STRING" id="44941.A0A397UA37"/>
<dbReference type="Proteomes" id="UP000266673">
    <property type="component" value="Unassembled WGS sequence"/>
</dbReference>
<evidence type="ECO:0000313" key="2">
    <source>
        <dbReference type="Proteomes" id="UP000266673"/>
    </source>
</evidence>
<sequence length="112" mass="13056">MEYNICSNDDTINKDILAALKDLDNTFFVDYLDSEDEESNSVLDNESISDEDIPLNKLNEFSFVDIPDNFIEDKIYDDLKLKIKKFFDKGQCSSRSKQSCFEKIGYEKFLSH</sequence>
<evidence type="ECO:0000313" key="1">
    <source>
        <dbReference type="EMBL" id="RIB04163.1"/>
    </source>
</evidence>
<organism evidence="1 2">
    <name type="scientific">Gigaspora rosea</name>
    <dbReference type="NCBI Taxonomy" id="44941"/>
    <lineage>
        <taxon>Eukaryota</taxon>
        <taxon>Fungi</taxon>
        <taxon>Fungi incertae sedis</taxon>
        <taxon>Mucoromycota</taxon>
        <taxon>Glomeromycotina</taxon>
        <taxon>Glomeromycetes</taxon>
        <taxon>Diversisporales</taxon>
        <taxon>Gigasporaceae</taxon>
        <taxon>Gigaspora</taxon>
    </lineage>
</organism>
<name>A0A397UA37_9GLOM</name>
<keyword evidence="2" id="KW-1185">Reference proteome</keyword>
<dbReference type="EMBL" id="QKWP01002239">
    <property type="protein sequence ID" value="RIB04163.1"/>
    <property type="molecule type" value="Genomic_DNA"/>
</dbReference>
<gene>
    <name evidence="1" type="ORF">C2G38_2149154</name>
</gene>
<proteinExistence type="predicted"/>
<accession>A0A397UA37</accession>
<dbReference type="OrthoDB" id="2430720at2759"/>
<protein>
    <submittedName>
        <fullName evidence="1">Uncharacterized protein</fullName>
    </submittedName>
</protein>
<dbReference type="AlphaFoldDB" id="A0A397UA37"/>